<dbReference type="EMBL" id="JARGDH010000032">
    <property type="protein sequence ID" value="KAL0264035.1"/>
    <property type="molecule type" value="Genomic_DNA"/>
</dbReference>
<sequence length="221" mass="25094">MFALVSCASQPKGAEVVVSHFLDKVKALEISKESLSPYIYDYSDQLETFDRMANSPGFSESKNFFNIYFGHLSYKFKEQKSSPDGTFIVTEVRNYSLASMEKLNNANEDEKEKIMKDSENYLNDLLKKFKIKDSDFLTNEVTFLVKKDEKGVDKIVLKDQEQGDKLISALMPRPDEQLEGTEIVVEGQSKDGSQQVEEVILESTASASNEKSDKQPQEKKK</sequence>
<dbReference type="AlphaFoldDB" id="A0AAW2H6Q6"/>
<protein>
    <submittedName>
        <fullName evidence="2">Uncharacterized protein</fullName>
    </submittedName>
</protein>
<evidence type="ECO:0000256" key="1">
    <source>
        <dbReference type="SAM" id="MobiDB-lite"/>
    </source>
</evidence>
<feature type="region of interest" description="Disordered" evidence="1">
    <location>
        <begin position="186"/>
        <end position="221"/>
    </location>
</feature>
<reference evidence="2" key="1">
    <citation type="journal article" date="2024" name="Gigascience">
        <title>Chromosome-level genome of the poultry shaft louse Menopon gallinae provides insight into the host-switching and adaptive evolution of parasitic lice.</title>
        <authorList>
            <person name="Xu Y."/>
            <person name="Ma L."/>
            <person name="Liu S."/>
            <person name="Liang Y."/>
            <person name="Liu Q."/>
            <person name="He Z."/>
            <person name="Tian L."/>
            <person name="Duan Y."/>
            <person name="Cai W."/>
            <person name="Li H."/>
            <person name="Song F."/>
        </authorList>
    </citation>
    <scope>NUCLEOTIDE SEQUENCE</scope>
    <source>
        <strain evidence="2">Cailab_2023a</strain>
    </source>
</reference>
<proteinExistence type="predicted"/>
<evidence type="ECO:0000313" key="2">
    <source>
        <dbReference type="EMBL" id="KAL0264035.1"/>
    </source>
</evidence>
<name>A0AAW2H6Q6_9NEOP</name>
<feature type="compositionally biased region" description="Basic and acidic residues" evidence="1">
    <location>
        <begin position="210"/>
        <end position="221"/>
    </location>
</feature>
<gene>
    <name evidence="2" type="ORF">PYX00_010954</name>
</gene>
<organism evidence="2">
    <name type="scientific">Menopon gallinae</name>
    <name type="common">poultry shaft louse</name>
    <dbReference type="NCBI Taxonomy" id="328185"/>
    <lineage>
        <taxon>Eukaryota</taxon>
        <taxon>Metazoa</taxon>
        <taxon>Ecdysozoa</taxon>
        <taxon>Arthropoda</taxon>
        <taxon>Hexapoda</taxon>
        <taxon>Insecta</taxon>
        <taxon>Pterygota</taxon>
        <taxon>Neoptera</taxon>
        <taxon>Paraneoptera</taxon>
        <taxon>Psocodea</taxon>
        <taxon>Troctomorpha</taxon>
        <taxon>Phthiraptera</taxon>
        <taxon>Amblycera</taxon>
        <taxon>Menoponidae</taxon>
        <taxon>Menopon</taxon>
    </lineage>
</organism>
<accession>A0AAW2H6Q6</accession>
<comment type="caution">
    <text evidence="2">The sequence shown here is derived from an EMBL/GenBank/DDBJ whole genome shotgun (WGS) entry which is preliminary data.</text>
</comment>